<evidence type="ECO:0000256" key="5">
    <source>
        <dbReference type="ARBA" id="ARBA00022723"/>
    </source>
</evidence>
<dbReference type="InterPro" id="IPR000923">
    <property type="entry name" value="BlueCu_1"/>
</dbReference>
<dbReference type="InterPro" id="IPR008972">
    <property type="entry name" value="Cupredoxin"/>
</dbReference>
<sequence length="142" mass="14728">MRSLPLALVALMTLAGPAFGAEHVVKMLNKGADGMFVFEPALVKVAPGDKVTFQSVDAGHNVESIPGMLPDGAQAFTGKPNETLTVTFDKPGVYGYRCKPHYGMGMVGVVVVGTPTNLDAAKAVPQTGKAKAAFEKLLAAAK</sequence>
<dbReference type="Gene3D" id="2.60.40.420">
    <property type="entry name" value="Cupredoxins - blue copper proteins"/>
    <property type="match status" value="1"/>
</dbReference>
<evidence type="ECO:0000256" key="3">
    <source>
        <dbReference type="ARBA" id="ARBA00016984"/>
    </source>
</evidence>
<dbReference type="NCBIfam" id="TIGR02375">
    <property type="entry name" value="pseudoazurin"/>
    <property type="match status" value="1"/>
</dbReference>
<keyword evidence="4" id="KW-0813">Transport</keyword>
<keyword evidence="8 11" id="KW-0186">Copper</keyword>
<dbReference type="PROSITE" id="PS00196">
    <property type="entry name" value="COPPER_BLUE"/>
    <property type="match status" value="1"/>
</dbReference>
<evidence type="ECO:0000256" key="9">
    <source>
        <dbReference type="ARBA" id="ARBA00023136"/>
    </source>
</evidence>
<feature type="binding site" evidence="11">
    <location>
        <position position="60"/>
    </location>
    <ligand>
        <name>Cu cation</name>
        <dbReference type="ChEBI" id="CHEBI:23378"/>
    </ligand>
</feature>
<name>A0A248K1Q1_9PROT</name>
<accession>A0A248K1Q1</accession>
<dbReference type="SUPFAM" id="SSF49503">
    <property type="entry name" value="Cupredoxins"/>
    <property type="match status" value="1"/>
</dbReference>
<dbReference type="GO" id="GO:0009055">
    <property type="term" value="F:electron transfer activity"/>
    <property type="evidence" value="ECO:0007669"/>
    <property type="project" value="InterPro"/>
</dbReference>
<feature type="chain" id="PRO_5011459972" description="Pseudoazurin" evidence="12">
    <location>
        <begin position="21"/>
        <end position="142"/>
    </location>
</feature>
<proteinExistence type="predicted"/>
<feature type="binding site" evidence="11">
    <location>
        <position position="101"/>
    </location>
    <ligand>
        <name>Cu cation</name>
        <dbReference type="ChEBI" id="CHEBI:23378"/>
    </ligand>
</feature>
<dbReference type="PANTHER" id="PTHR34192:SF10">
    <property type="entry name" value="PLASTOCYANIN MAJOR ISOFORM, CHLOROPLASTIC-RELATED"/>
    <property type="match status" value="1"/>
</dbReference>
<evidence type="ECO:0000313" key="14">
    <source>
        <dbReference type="EMBL" id="ASG24915.1"/>
    </source>
</evidence>
<dbReference type="GO" id="GO:0005507">
    <property type="term" value="F:copper ion binding"/>
    <property type="evidence" value="ECO:0007669"/>
    <property type="project" value="UniProtKB-UniRule"/>
</dbReference>
<gene>
    <name evidence="14" type="ORF">Y958_28415</name>
</gene>
<dbReference type="Proteomes" id="UP000197153">
    <property type="component" value="Chromosome 4"/>
</dbReference>
<organism evidence="14 15">
    <name type="scientific">Nitrospirillum viridazoti CBAmc</name>
    <dbReference type="NCBI Taxonomy" id="1441467"/>
    <lineage>
        <taxon>Bacteria</taxon>
        <taxon>Pseudomonadati</taxon>
        <taxon>Pseudomonadota</taxon>
        <taxon>Alphaproteobacteria</taxon>
        <taxon>Rhodospirillales</taxon>
        <taxon>Azospirillaceae</taxon>
        <taxon>Nitrospirillum</taxon>
        <taxon>Nitrospirillum viridazoti</taxon>
    </lineage>
</organism>
<dbReference type="InterPro" id="IPR001235">
    <property type="entry name" value="Copper_blue_Plastocyanin"/>
</dbReference>
<evidence type="ECO:0000256" key="6">
    <source>
        <dbReference type="ARBA" id="ARBA00022764"/>
    </source>
</evidence>
<evidence type="ECO:0000256" key="2">
    <source>
        <dbReference type="ARBA" id="ARBA00004418"/>
    </source>
</evidence>
<evidence type="ECO:0000313" key="15">
    <source>
        <dbReference type="Proteomes" id="UP000197153"/>
    </source>
</evidence>
<keyword evidence="15" id="KW-1185">Reference proteome</keyword>
<dbReference type="AlphaFoldDB" id="A0A248K1Q1"/>
<dbReference type="GO" id="GO:0016020">
    <property type="term" value="C:membrane"/>
    <property type="evidence" value="ECO:0007669"/>
    <property type="project" value="UniProtKB-SubCell"/>
</dbReference>
<comment type="cofactor">
    <cofactor evidence="11">
        <name>Cu cation</name>
        <dbReference type="ChEBI" id="CHEBI:23378"/>
    </cofactor>
    <text evidence="11">Binds 1 copper ion per subunit.</text>
</comment>
<keyword evidence="12" id="KW-0732">Signal</keyword>
<dbReference type="KEGG" id="nao:Y958_28415"/>
<feature type="signal peptide" evidence="12">
    <location>
        <begin position="1"/>
        <end position="20"/>
    </location>
</feature>
<keyword evidence="7" id="KW-0249">Electron transport</keyword>
<dbReference type="PANTHER" id="PTHR34192">
    <property type="entry name" value="PLASTOCYANIN MAJOR ISOFORM, CHLOROPLASTIC-RELATED"/>
    <property type="match status" value="1"/>
</dbReference>
<evidence type="ECO:0000256" key="12">
    <source>
        <dbReference type="SAM" id="SignalP"/>
    </source>
</evidence>
<dbReference type="RefSeq" id="WP_004273822.1">
    <property type="nucleotide sequence ID" value="NZ_CP022113.1"/>
</dbReference>
<evidence type="ECO:0000256" key="10">
    <source>
        <dbReference type="NCBIfam" id="TIGR02375"/>
    </source>
</evidence>
<keyword evidence="5 11" id="KW-0479">Metal-binding</keyword>
<keyword evidence="9" id="KW-0472">Membrane</keyword>
<feature type="binding site" evidence="11">
    <location>
        <position position="98"/>
    </location>
    <ligand>
        <name>Cu cation</name>
        <dbReference type="ChEBI" id="CHEBI:23378"/>
    </ligand>
</feature>
<evidence type="ECO:0000256" key="1">
    <source>
        <dbReference type="ARBA" id="ARBA00004370"/>
    </source>
</evidence>
<dbReference type="EMBL" id="CP022113">
    <property type="protein sequence ID" value="ASG24915.1"/>
    <property type="molecule type" value="Genomic_DNA"/>
</dbReference>
<dbReference type="Pfam" id="PF00127">
    <property type="entry name" value="Copper-bind"/>
    <property type="match status" value="1"/>
</dbReference>
<dbReference type="PRINTS" id="PR00156">
    <property type="entry name" value="COPPERBLUE"/>
</dbReference>
<feature type="domain" description="Blue (type 1) copper" evidence="13">
    <location>
        <begin position="26"/>
        <end position="112"/>
    </location>
</feature>
<evidence type="ECO:0000256" key="8">
    <source>
        <dbReference type="ARBA" id="ARBA00023008"/>
    </source>
</evidence>
<dbReference type="GO" id="GO:0042597">
    <property type="term" value="C:periplasmic space"/>
    <property type="evidence" value="ECO:0007669"/>
    <property type="project" value="UniProtKB-SubCell"/>
</dbReference>
<evidence type="ECO:0000259" key="13">
    <source>
        <dbReference type="Pfam" id="PF00127"/>
    </source>
</evidence>
<dbReference type="InterPro" id="IPR002386">
    <property type="entry name" value="Amicyanin/Pseudoazurin"/>
</dbReference>
<evidence type="ECO:0000256" key="4">
    <source>
        <dbReference type="ARBA" id="ARBA00022448"/>
    </source>
</evidence>
<dbReference type="PRINTS" id="PR00155">
    <property type="entry name" value="AMICYANIN"/>
</dbReference>
<protein>
    <recommendedName>
        <fullName evidence="3 10">Pseudoazurin</fullName>
    </recommendedName>
</protein>
<keyword evidence="6" id="KW-0574">Periplasm</keyword>
<evidence type="ECO:0000256" key="11">
    <source>
        <dbReference type="PIRSR" id="PIRSR602386-1"/>
    </source>
</evidence>
<feature type="binding site" evidence="11">
    <location>
        <position position="106"/>
    </location>
    <ligand>
        <name>Cu cation</name>
        <dbReference type="ChEBI" id="CHEBI:23378"/>
    </ligand>
</feature>
<dbReference type="InterPro" id="IPR028871">
    <property type="entry name" value="BlueCu_1_BS"/>
</dbReference>
<dbReference type="InterPro" id="IPR012745">
    <property type="entry name" value="Pseudoazurin"/>
</dbReference>
<evidence type="ECO:0000256" key="7">
    <source>
        <dbReference type="ARBA" id="ARBA00022982"/>
    </source>
</evidence>
<reference evidence="14 15" key="1">
    <citation type="submission" date="2017-06" db="EMBL/GenBank/DDBJ databases">
        <title>Complete genome sequence of Nitrospirillum amazonense strain CBAmC, an endophytic nitrogen-fixing and plant growth-promoting bacterium, isolated from sugarcane.</title>
        <authorList>
            <person name="Schwab S."/>
            <person name="dos Santos Teixeira K.R."/>
            <person name="Simoes Araujo J.L."/>
            <person name="Soares Vidal M."/>
            <person name="Borges de Freitas H.R."/>
            <person name="Rivello Crivelaro A.L."/>
            <person name="Bueno de Camargo Nunes A."/>
            <person name="dos Santos C.M."/>
            <person name="Palmeira da Silva Rosa D."/>
            <person name="da Silva Padilha D."/>
            <person name="da Silva E."/>
            <person name="Araujo Terra L."/>
            <person name="Soares Mendes V."/>
            <person name="Farinelli L."/>
            <person name="Magalhaes Cruz L."/>
            <person name="Baldani J.I."/>
        </authorList>
    </citation>
    <scope>NUCLEOTIDE SEQUENCE [LARGE SCALE GENOMIC DNA]</scope>
    <source>
        <strain evidence="14 15">CBAmC</strain>
    </source>
</reference>
<comment type="subcellular location">
    <subcellularLocation>
        <location evidence="1">Membrane</location>
    </subcellularLocation>
    <subcellularLocation>
        <location evidence="2">Periplasm</location>
    </subcellularLocation>
</comment>
<dbReference type="CDD" id="cd04218">
    <property type="entry name" value="Pseudoazurin"/>
    <property type="match status" value="1"/>
</dbReference>